<reference evidence="2 3" key="1">
    <citation type="submission" date="2023-02" db="EMBL/GenBank/DDBJ databases">
        <title>Genome Sequence of L. cardiaca H63T.</title>
        <authorList>
            <person name="Lopez A.E."/>
            <person name="Cianciotto N.P."/>
        </authorList>
    </citation>
    <scope>NUCLEOTIDE SEQUENCE [LARGE SCALE GENOMIC DNA]</scope>
    <source>
        <strain evidence="2 3">H63</strain>
    </source>
</reference>
<sequence length="369" mass="39554">MLKKKAVSFAICSVLITSLNQATAGVMGEVNNNFAVYVPNLPASNEFTAGAVFLRPGGSNDYAVLVSPFSPSVATPILSPNWETKGIHPDLSAGFLLNYRYVFPNSGTDLNLYWTHLHTSDKSTFPVNRNPPPAQQMTGPLWNVGPDAGPVSSANGQLKTNYDVFNAEIGKHVNFDPNLKGRFFAGVSGLWLEQQIIANFSGTDPILGPFQFGITNKSTYNAAGLRLGMDGEYQGWHDINMVGLVAGNLFIGNQKPSVKTVGSGSVLAAAGIPVNHQSITHKSFVQVVPALDLKLGLKYSRQYVDDKVFAIEAGYMASIYVNAIQNYSASTYVPGSLGIVTGAMFLQSLLKTTDSFSVDGPYITASLKI</sequence>
<dbReference type="Proteomes" id="UP001222087">
    <property type="component" value="Chromosome"/>
</dbReference>
<evidence type="ECO:0000313" key="2">
    <source>
        <dbReference type="EMBL" id="WED42485.1"/>
    </source>
</evidence>
<dbReference type="EMBL" id="CP119078">
    <property type="protein sequence ID" value="WED42485.1"/>
    <property type="molecule type" value="Genomic_DNA"/>
</dbReference>
<proteinExistence type="predicted"/>
<keyword evidence="1" id="KW-0732">Signal</keyword>
<protein>
    <submittedName>
        <fullName evidence="2">Lpg1974 family pore-forming outer membrane protein</fullName>
    </submittedName>
</protein>
<evidence type="ECO:0000256" key="1">
    <source>
        <dbReference type="SAM" id="SignalP"/>
    </source>
</evidence>
<feature type="signal peptide" evidence="1">
    <location>
        <begin position="1"/>
        <end position="24"/>
    </location>
</feature>
<name>A0ABY8AP71_9GAMM</name>
<evidence type="ECO:0000313" key="3">
    <source>
        <dbReference type="Proteomes" id="UP001222087"/>
    </source>
</evidence>
<accession>A0ABY8AP71</accession>
<feature type="chain" id="PRO_5047155652" evidence="1">
    <location>
        <begin position="25"/>
        <end position="369"/>
    </location>
</feature>
<gene>
    <name evidence="2" type="ORF">PXX05_11240</name>
</gene>
<dbReference type="RefSeq" id="WP_275088307.1">
    <property type="nucleotide sequence ID" value="NZ_CP119078.1"/>
</dbReference>
<keyword evidence="3" id="KW-1185">Reference proteome</keyword>
<dbReference type="Pfam" id="PF05150">
    <property type="entry name" value="Legionella_OMP"/>
    <property type="match status" value="1"/>
</dbReference>
<organism evidence="2 3">
    <name type="scientific">Legionella cardiaca</name>
    <dbReference type="NCBI Taxonomy" id="1071983"/>
    <lineage>
        <taxon>Bacteria</taxon>
        <taxon>Pseudomonadati</taxon>
        <taxon>Pseudomonadota</taxon>
        <taxon>Gammaproteobacteria</taxon>
        <taxon>Legionellales</taxon>
        <taxon>Legionellaceae</taxon>
        <taxon>Legionella</taxon>
    </lineage>
</organism>
<dbReference type="InterPro" id="IPR007825">
    <property type="entry name" value="Major_OMP_Legionella"/>
</dbReference>